<accession>A0A9P4JWP7</accession>
<evidence type="ECO:0000313" key="1">
    <source>
        <dbReference type="EMBL" id="KAF2204867.1"/>
    </source>
</evidence>
<dbReference type="AlphaFoldDB" id="A0A9P4JWP7"/>
<gene>
    <name evidence="1" type="ORF">GQ43DRAFT_359378</name>
</gene>
<dbReference type="Proteomes" id="UP000799536">
    <property type="component" value="Unassembled WGS sequence"/>
</dbReference>
<proteinExistence type="predicted"/>
<evidence type="ECO:0000313" key="2">
    <source>
        <dbReference type="Proteomes" id="UP000799536"/>
    </source>
</evidence>
<dbReference type="OrthoDB" id="3699805at2759"/>
<dbReference type="EMBL" id="ML993867">
    <property type="protein sequence ID" value="KAF2204867.1"/>
    <property type="molecule type" value="Genomic_DNA"/>
</dbReference>
<comment type="caution">
    <text evidence="1">The sequence shown here is derived from an EMBL/GenBank/DDBJ whole genome shotgun (WGS) entry which is preliminary data.</text>
</comment>
<feature type="non-terminal residue" evidence="1">
    <location>
        <position position="54"/>
    </location>
</feature>
<protein>
    <submittedName>
        <fullName evidence="1">Uncharacterized protein</fullName>
    </submittedName>
</protein>
<name>A0A9P4JWP7_9PLEO</name>
<keyword evidence="2" id="KW-1185">Reference proteome</keyword>
<sequence length="54" mass="6168">MCLYHAYSHRCGHTEAIFLDFCPQAKLKQTRCPRGQEGKILTTLKVEEPCPKCS</sequence>
<organism evidence="1 2">
    <name type="scientific">Delitschia confertaspora ATCC 74209</name>
    <dbReference type="NCBI Taxonomy" id="1513339"/>
    <lineage>
        <taxon>Eukaryota</taxon>
        <taxon>Fungi</taxon>
        <taxon>Dikarya</taxon>
        <taxon>Ascomycota</taxon>
        <taxon>Pezizomycotina</taxon>
        <taxon>Dothideomycetes</taxon>
        <taxon>Pleosporomycetidae</taxon>
        <taxon>Pleosporales</taxon>
        <taxon>Delitschiaceae</taxon>
        <taxon>Delitschia</taxon>
    </lineage>
</organism>
<reference evidence="1" key="1">
    <citation type="journal article" date="2020" name="Stud. Mycol.">
        <title>101 Dothideomycetes genomes: a test case for predicting lifestyles and emergence of pathogens.</title>
        <authorList>
            <person name="Haridas S."/>
            <person name="Albert R."/>
            <person name="Binder M."/>
            <person name="Bloem J."/>
            <person name="Labutti K."/>
            <person name="Salamov A."/>
            <person name="Andreopoulos B."/>
            <person name="Baker S."/>
            <person name="Barry K."/>
            <person name="Bills G."/>
            <person name="Bluhm B."/>
            <person name="Cannon C."/>
            <person name="Castanera R."/>
            <person name="Culley D."/>
            <person name="Daum C."/>
            <person name="Ezra D."/>
            <person name="Gonzalez J."/>
            <person name="Henrissat B."/>
            <person name="Kuo A."/>
            <person name="Liang C."/>
            <person name="Lipzen A."/>
            <person name="Lutzoni F."/>
            <person name="Magnuson J."/>
            <person name="Mondo S."/>
            <person name="Nolan M."/>
            <person name="Ohm R."/>
            <person name="Pangilinan J."/>
            <person name="Park H.-J."/>
            <person name="Ramirez L."/>
            <person name="Alfaro M."/>
            <person name="Sun H."/>
            <person name="Tritt A."/>
            <person name="Yoshinaga Y."/>
            <person name="Zwiers L.-H."/>
            <person name="Turgeon B."/>
            <person name="Goodwin S."/>
            <person name="Spatafora J."/>
            <person name="Crous P."/>
            <person name="Grigoriev I."/>
        </authorList>
    </citation>
    <scope>NUCLEOTIDE SEQUENCE</scope>
    <source>
        <strain evidence="1">ATCC 74209</strain>
    </source>
</reference>